<reference evidence="2" key="1">
    <citation type="submission" date="2021-07" db="EMBL/GenBank/DDBJ databases">
        <authorList>
            <person name="Branca A.L. A."/>
        </authorList>
    </citation>
    <scope>NUCLEOTIDE SEQUENCE</scope>
</reference>
<dbReference type="Proteomes" id="UP001153618">
    <property type="component" value="Unassembled WGS sequence"/>
</dbReference>
<accession>A0A9W4MIV3</accession>
<organism evidence="2 3">
    <name type="scientific">Penicillium olsonii</name>
    <dbReference type="NCBI Taxonomy" id="99116"/>
    <lineage>
        <taxon>Eukaryota</taxon>
        <taxon>Fungi</taxon>
        <taxon>Dikarya</taxon>
        <taxon>Ascomycota</taxon>
        <taxon>Pezizomycotina</taxon>
        <taxon>Eurotiomycetes</taxon>
        <taxon>Eurotiomycetidae</taxon>
        <taxon>Eurotiales</taxon>
        <taxon>Aspergillaceae</taxon>
        <taxon>Penicillium</taxon>
    </lineage>
</organism>
<dbReference type="EMBL" id="CAJVOS010000007">
    <property type="protein sequence ID" value="CAG7954817.1"/>
    <property type="molecule type" value="Genomic_DNA"/>
</dbReference>
<feature type="region of interest" description="Disordered" evidence="1">
    <location>
        <begin position="60"/>
        <end position="86"/>
    </location>
</feature>
<keyword evidence="3" id="KW-1185">Reference proteome</keyword>
<evidence type="ECO:0000256" key="1">
    <source>
        <dbReference type="SAM" id="MobiDB-lite"/>
    </source>
</evidence>
<dbReference type="AlphaFoldDB" id="A0A9W4MIV3"/>
<comment type="caution">
    <text evidence="2">The sequence shown here is derived from an EMBL/GenBank/DDBJ whole genome shotgun (WGS) entry which is preliminary data.</text>
</comment>
<sequence length="627" mass="70911">MFGWGAGLGKHSHSNDSLLFQTSPLIVPLDGPALCWPLGGRPGTSATVTVQVAWNVAHDALPSASSEPEKERKPPADPTPLDFPVYNLPDVVSNDSESRLAEMSDLLADIKRPQDISMDRFRPLNLQMETDVPVNQMIPKDTTHPMAPLPWEDTSVPTEDNPRPLMGNGAPYPPKERYETLEKEMALDNDDTFREVARLPPRPGRAGVRVTQSRKFWMGLERMAQYWDTSLDNYYERPATPEQTPPSEEEQGNDTMQLDEEARIKDGPGESMDIDEALAVPNEADLRPAVTMYTGRRMGTGSEMPDETRDETIRAFVEMAAWPFGCQVTVPTLAPRLTTKNLLFPVRQTFQSSRSPRDRQLARSGMLEGPVLISQCRPETSFRNPEDTPGTGLGEVCDLFREVGGMLLAAQERAREGAVERQPGEGKWWTTAPRFGGAPNDGILEDLISHGTGMFMSESMEDVRPAPEAKRRQFEHPFSTSLSRRPSAMRRLTSSEKWKILQPGPSLWDKRMSYMQIGKVQESPFDDIYMISSINHHVSILHLRVHRRYLDILTDGHSDYPTDSDEQPWHVLKLQRTRWLDLFDVNDRIEALQGVWQLFHHQLRLTRREGDVPVTIELPIEHLPIET</sequence>
<evidence type="ECO:0000313" key="3">
    <source>
        <dbReference type="Proteomes" id="UP001153618"/>
    </source>
</evidence>
<proteinExistence type="predicted"/>
<evidence type="ECO:0000313" key="2">
    <source>
        <dbReference type="EMBL" id="CAG7954817.1"/>
    </source>
</evidence>
<feature type="region of interest" description="Disordered" evidence="1">
    <location>
        <begin position="235"/>
        <end position="255"/>
    </location>
</feature>
<protein>
    <submittedName>
        <fullName evidence="2">Uncharacterized protein</fullName>
    </submittedName>
</protein>
<dbReference type="OrthoDB" id="5407653at2759"/>
<name>A0A9W4MIV3_PENOL</name>
<gene>
    <name evidence="2" type="ORF">POLS_LOCUS578</name>
</gene>